<sequence length="86" mass="9650">MADVEMKAADTKGKDQKKDETMTEEPAKPAPLSPVAEIKSNIALIERAVSTLEPRFTHRVLRTLTSLRKRIDATVLRTAIEQVYTK</sequence>
<gene>
    <name evidence="3" type="ORF">DXG03_000551</name>
</gene>
<dbReference type="InterPro" id="IPR057985">
    <property type="entry name" value="TPR_PSMD3_N"/>
</dbReference>
<organism evidence="3 4">
    <name type="scientific">Asterophora parasitica</name>
    <dbReference type="NCBI Taxonomy" id="117018"/>
    <lineage>
        <taxon>Eukaryota</taxon>
        <taxon>Fungi</taxon>
        <taxon>Dikarya</taxon>
        <taxon>Basidiomycota</taxon>
        <taxon>Agaricomycotina</taxon>
        <taxon>Agaricomycetes</taxon>
        <taxon>Agaricomycetidae</taxon>
        <taxon>Agaricales</taxon>
        <taxon>Tricholomatineae</taxon>
        <taxon>Lyophyllaceae</taxon>
        <taxon>Asterophora</taxon>
    </lineage>
</organism>
<feature type="compositionally biased region" description="Basic and acidic residues" evidence="1">
    <location>
        <begin position="1"/>
        <end position="27"/>
    </location>
</feature>
<reference evidence="3" key="1">
    <citation type="submission" date="2020-07" db="EMBL/GenBank/DDBJ databases">
        <authorList>
            <person name="Nieuwenhuis M."/>
            <person name="Van De Peppel L.J.J."/>
        </authorList>
    </citation>
    <scope>NUCLEOTIDE SEQUENCE</scope>
    <source>
        <strain evidence="3">AP01</strain>
        <tissue evidence="3">Mycelium</tissue>
    </source>
</reference>
<dbReference type="OrthoDB" id="1713558at2759"/>
<keyword evidence="4" id="KW-1185">Reference proteome</keyword>
<comment type="caution">
    <text evidence="3">The sequence shown here is derived from an EMBL/GenBank/DDBJ whole genome shotgun (WGS) entry which is preliminary data.</text>
</comment>
<proteinExistence type="predicted"/>
<dbReference type="Proteomes" id="UP000775547">
    <property type="component" value="Unassembled WGS sequence"/>
</dbReference>
<accession>A0A9P7G4Y1</accession>
<dbReference type="EMBL" id="JABCKV010000102">
    <property type="protein sequence ID" value="KAG5643628.1"/>
    <property type="molecule type" value="Genomic_DNA"/>
</dbReference>
<reference evidence="3" key="2">
    <citation type="submission" date="2021-10" db="EMBL/GenBank/DDBJ databases">
        <title>Phylogenomics reveals ancestral predisposition of the termite-cultivated fungus Termitomyces towards a domesticated lifestyle.</title>
        <authorList>
            <person name="Auxier B."/>
            <person name="Grum-Grzhimaylo A."/>
            <person name="Cardenas M.E."/>
            <person name="Lodge J.D."/>
            <person name="Laessoe T."/>
            <person name="Pedersen O."/>
            <person name="Smith M.E."/>
            <person name="Kuyper T.W."/>
            <person name="Franco-Molano E.A."/>
            <person name="Baroni T.J."/>
            <person name="Aanen D.K."/>
        </authorList>
    </citation>
    <scope>NUCLEOTIDE SEQUENCE</scope>
    <source>
        <strain evidence="3">AP01</strain>
        <tissue evidence="3">Mycelium</tissue>
    </source>
</reference>
<feature type="domain" description="26S proteasome non-ATPase regulatory subunit 3 N-terminal TPR repeats" evidence="2">
    <location>
        <begin position="35"/>
        <end position="85"/>
    </location>
</feature>
<feature type="non-terminal residue" evidence="3">
    <location>
        <position position="86"/>
    </location>
</feature>
<dbReference type="Pfam" id="PF25573">
    <property type="entry name" value="TPR_PSMD3_N"/>
    <property type="match status" value="1"/>
</dbReference>
<evidence type="ECO:0000313" key="4">
    <source>
        <dbReference type="Proteomes" id="UP000775547"/>
    </source>
</evidence>
<evidence type="ECO:0000256" key="1">
    <source>
        <dbReference type="SAM" id="MobiDB-lite"/>
    </source>
</evidence>
<evidence type="ECO:0000313" key="3">
    <source>
        <dbReference type="EMBL" id="KAG5643628.1"/>
    </source>
</evidence>
<name>A0A9P7G4Y1_9AGAR</name>
<dbReference type="AlphaFoldDB" id="A0A9P7G4Y1"/>
<protein>
    <recommendedName>
        <fullName evidence="2">26S proteasome non-ATPase regulatory subunit 3 N-terminal TPR repeats domain-containing protein</fullName>
    </recommendedName>
</protein>
<evidence type="ECO:0000259" key="2">
    <source>
        <dbReference type="Pfam" id="PF25573"/>
    </source>
</evidence>
<feature type="region of interest" description="Disordered" evidence="1">
    <location>
        <begin position="1"/>
        <end position="33"/>
    </location>
</feature>